<comment type="caution">
    <text evidence="5">The sequence shown here is derived from an EMBL/GenBank/DDBJ whole genome shotgun (WGS) entry which is preliminary data.</text>
</comment>
<dbReference type="EMBL" id="CAJHNH020002446">
    <property type="protein sequence ID" value="CAG5126737.1"/>
    <property type="molecule type" value="Genomic_DNA"/>
</dbReference>
<evidence type="ECO:0000259" key="3">
    <source>
        <dbReference type="PROSITE" id="PS50404"/>
    </source>
</evidence>
<dbReference type="Pfam" id="PF02798">
    <property type="entry name" value="GST_N"/>
    <property type="match status" value="1"/>
</dbReference>
<dbReference type="InterPro" id="IPR010987">
    <property type="entry name" value="Glutathione-S-Trfase_C-like"/>
</dbReference>
<evidence type="ECO:0000313" key="6">
    <source>
        <dbReference type="Proteomes" id="UP000678393"/>
    </source>
</evidence>
<dbReference type="SFLD" id="SFLDG01205">
    <property type="entry name" value="AMPS.1"/>
    <property type="match status" value="1"/>
</dbReference>
<dbReference type="InterPro" id="IPR050213">
    <property type="entry name" value="GST_superfamily"/>
</dbReference>
<dbReference type="InterPro" id="IPR004046">
    <property type="entry name" value="GST_C"/>
</dbReference>
<dbReference type="SFLD" id="SFLDS00019">
    <property type="entry name" value="Glutathione_Transferase_(cytos"/>
    <property type="match status" value="1"/>
</dbReference>
<dbReference type="InterPro" id="IPR040079">
    <property type="entry name" value="Glutathione_S-Trfase"/>
</dbReference>
<evidence type="ECO:0000259" key="4">
    <source>
        <dbReference type="PROSITE" id="PS50405"/>
    </source>
</evidence>
<evidence type="ECO:0000313" key="5">
    <source>
        <dbReference type="EMBL" id="CAG5126737.1"/>
    </source>
</evidence>
<evidence type="ECO:0000256" key="1">
    <source>
        <dbReference type="ARBA" id="ARBA00011055"/>
    </source>
</evidence>
<feature type="domain" description="GST N-terminal" evidence="3">
    <location>
        <begin position="1"/>
        <end position="80"/>
    </location>
</feature>
<gene>
    <name evidence="5" type="ORF">CUNI_LOCUS12295</name>
</gene>
<keyword evidence="6" id="KW-1185">Reference proteome</keyword>
<comment type="similarity">
    <text evidence="1">Belongs to the GST superfamily. Alpha family.</text>
</comment>
<evidence type="ECO:0000256" key="2">
    <source>
        <dbReference type="ARBA" id="ARBA00022679"/>
    </source>
</evidence>
<dbReference type="PANTHER" id="PTHR11571">
    <property type="entry name" value="GLUTATHIONE S-TRANSFERASE"/>
    <property type="match status" value="1"/>
</dbReference>
<dbReference type="InterPro" id="IPR004045">
    <property type="entry name" value="Glutathione_S-Trfase_N"/>
</dbReference>
<protein>
    <recommendedName>
        <fullName evidence="7">Glutathione transferase</fullName>
    </recommendedName>
</protein>
<dbReference type="Proteomes" id="UP000678393">
    <property type="component" value="Unassembled WGS sequence"/>
</dbReference>
<dbReference type="SFLD" id="SFLDG00363">
    <property type="entry name" value="AMPS_(cytGST):_Alpha-__Mu-__Pi"/>
    <property type="match status" value="1"/>
</dbReference>
<dbReference type="OrthoDB" id="414243at2759"/>
<dbReference type="Pfam" id="PF14497">
    <property type="entry name" value="GST_C_3"/>
    <property type="match status" value="1"/>
</dbReference>
<dbReference type="PANTHER" id="PTHR11571:SF230">
    <property type="entry name" value="GLUTATHIONE TRANSFERASE"/>
    <property type="match status" value="1"/>
</dbReference>
<evidence type="ECO:0008006" key="7">
    <source>
        <dbReference type="Google" id="ProtNLM"/>
    </source>
</evidence>
<dbReference type="FunFam" id="1.20.1050.10:FF:000005">
    <property type="entry name" value="Glutathione S-transferase A1"/>
    <property type="match status" value="1"/>
</dbReference>
<dbReference type="PRINTS" id="PR01266">
    <property type="entry name" value="GSTRNSFRASEA"/>
</dbReference>
<name>A0A8S3ZAX9_9EUPU</name>
<dbReference type="InterPro" id="IPR036282">
    <property type="entry name" value="Glutathione-S-Trfase_C_sf"/>
</dbReference>
<proteinExistence type="inferred from homology"/>
<organism evidence="5 6">
    <name type="scientific">Candidula unifasciata</name>
    <dbReference type="NCBI Taxonomy" id="100452"/>
    <lineage>
        <taxon>Eukaryota</taxon>
        <taxon>Metazoa</taxon>
        <taxon>Spiralia</taxon>
        <taxon>Lophotrochozoa</taxon>
        <taxon>Mollusca</taxon>
        <taxon>Gastropoda</taxon>
        <taxon>Heterobranchia</taxon>
        <taxon>Euthyneura</taxon>
        <taxon>Panpulmonata</taxon>
        <taxon>Eupulmonata</taxon>
        <taxon>Stylommatophora</taxon>
        <taxon>Helicina</taxon>
        <taxon>Helicoidea</taxon>
        <taxon>Geomitridae</taxon>
        <taxon>Candidula</taxon>
    </lineage>
</organism>
<dbReference type="AlphaFoldDB" id="A0A8S3ZAX9"/>
<dbReference type="Gene3D" id="1.20.1050.10">
    <property type="match status" value="1"/>
</dbReference>
<reference evidence="5" key="1">
    <citation type="submission" date="2021-04" db="EMBL/GenBank/DDBJ databases">
        <authorList>
            <consortium name="Molecular Ecology Group"/>
        </authorList>
    </citation>
    <scope>NUCLEOTIDE SEQUENCE</scope>
</reference>
<dbReference type="GO" id="GO:0006749">
    <property type="term" value="P:glutathione metabolic process"/>
    <property type="evidence" value="ECO:0007669"/>
    <property type="project" value="TreeGrafter"/>
</dbReference>
<dbReference type="PROSITE" id="PS50405">
    <property type="entry name" value="GST_CTER"/>
    <property type="match status" value="1"/>
</dbReference>
<dbReference type="InterPro" id="IPR003080">
    <property type="entry name" value="GST_alpha"/>
</dbReference>
<dbReference type="GO" id="GO:0004364">
    <property type="term" value="F:glutathione transferase activity"/>
    <property type="evidence" value="ECO:0007669"/>
    <property type="project" value="InterPro"/>
</dbReference>
<sequence length="217" mass="24532">MAKLYYFDGRGRGEIVRLALAAADIPFEEELLRKRDDFLKLVDEGRLLFHQIPLLEIDGKNIVQVNAIVHYIAKKAGLYGKNLDEEVLIDQYYEGARDFMFAFLPIGFAPEKDVLEGPAKKALSKYLPIFEKIASENGSGFLVGKTLSMADVSLLEVLLTAVEYLGIEVLEPYPAVHKLYNGVSSIKQIAAFLKGPQRKRKNDERYVGDVKHILQWE</sequence>
<dbReference type="Gene3D" id="3.40.30.10">
    <property type="entry name" value="Glutaredoxin"/>
    <property type="match status" value="1"/>
</dbReference>
<dbReference type="PROSITE" id="PS50404">
    <property type="entry name" value="GST_NTER"/>
    <property type="match status" value="1"/>
</dbReference>
<dbReference type="SUPFAM" id="SSF52833">
    <property type="entry name" value="Thioredoxin-like"/>
    <property type="match status" value="1"/>
</dbReference>
<feature type="domain" description="GST C-terminal" evidence="4">
    <location>
        <begin position="82"/>
        <end position="210"/>
    </location>
</feature>
<dbReference type="SUPFAM" id="SSF47616">
    <property type="entry name" value="GST C-terminal domain-like"/>
    <property type="match status" value="1"/>
</dbReference>
<keyword evidence="2" id="KW-0808">Transferase</keyword>
<accession>A0A8S3ZAX9</accession>
<dbReference type="InterPro" id="IPR036249">
    <property type="entry name" value="Thioredoxin-like_sf"/>
</dbReference>